<protein>
    <submittedName>
        <fullName evidence="6">Alpha/beta hydrolase family protein</fullName>
    </submittedName>
</protein>
<dbReference type="Pfam" id="PF08386">
    <property type="entry name" value="Abhydrolase_4"/>
    <property type="match status" value="1"/>
</dbReference>
<dbReference type="PANTHER" id="PTHR43248">
    <property type="entry name" value="2-SUCCINYL-6-HYDROXY-2,4-CYCLOHEXADIENE-1-CARBOXYLATE SYNTHASE"/>
    <property type="match status" value="1"/>
</dbReference>
<reference evidence="6 7" key="1">
    <citation type="submission" date="2019-03" db="EMBL/GenBank/DDBJ databases">
        <title>Genomic Encyclopedia of Type Strains, Phase IV (KMG-IV): sequencing the most valuable type-strain genomes for metagenomic binning, comparative biology and taxonomic classification.</title>
        <authorList>
            <person name="Goeker M."/>
        </authorList>
    </citation>
    <scope>NUCLEOTIDE SEQUENCE [LARGE SCALE GENOMIC DNA]</scope>
    <source>
        <strain evidence="6 7">DSM 45934</strain>
    </source>
</reference>
<sequence>MRRRPMVLATLLLLGITATTTTATAAPAPGVGWQPCAPTTTVECGTVTVPIDYARPSTGTIDVAVARARATGRKQGTLVFMPGGPGDSGVETLVDGNVVPPAVAERFDVVSFDPRGTNRSHPIMCDLALLANLPNFVPEAGARLSVVQNYARDLGTSCRQLTGPLVDHVDSVSVARDIDTIRAALGEQQITLYGRSYGTLTGQMYAENFPWRVRGLVLDSVFDHSLTPSKFVTDAAGFGEDSFNEFEKWCAADTTCALHGQDPGQVYGDLWAKAIRGDLPVTPMNLASTVVNYFYKPNWAGAANRLKALSEVRSTKAAPEAVPFPQIATCADQRVRISSQHEWEAWWRKQNAAAPTVRTHFAFALFSLCSAWPAATPNPQHRTTIGGVPPVLIMNASHDPATGLEWARSVNRQLRGSVLLTYDGWGHGVVDRTDCTRAVFTNYVLAGTTPWPGTHCPAGTV</sequence>
<name>A0A4V2S8R0_9PSEU</name>
<keyword evidence="7" id="KW-1185">Reference proteome</keyword>
<dbReference type="Proteomes" id="UP000295680">
    <property type="component" value="Unassembled WGS sequence"/>
</dbReference>
<evidence type="ECO:0000256" key="2">
    <source>
        <dbReference type="ARBA" id="ARBA00022729"/>
    </source>
</evidence>
<dbReference type="InterPro" id="IPR051601">
    <property type="entry name" value="Serine_prot/Carboxylest_S33"/>
</dbReference>
<dbReference type="SUPFAM" id="SSF53474">
    <property type="entry name" value="alpha/beta-Hydrolases"/>
    <property type="match status" value="1"/>
</dbReference>
<feature type="domain" description="Peptidase S33 tripeptidyl aminopeptidase-like C-terminal" evidence="5">
    <location>
        <begin position="366"/>
        <end position="456"/>
    </location>
</feature>
<dbReference type="AlphaFoldDB" id="A0A4V2S8R0"/>
<organism evidence="6 7">
    <name type="scientific">Actinocrispum wychmicini</name>
    <dbReference type="NCBI Taxonomy" id="1213861"/>
    <lineage>
        <taxon>Bacteria</taxon>
        <taxon>Bacillati</taxon>
        <taxon>Actinomycetota</taxon>
        <taxon>Actinomycetes</taxon>
        <taxon>Pseudonocardiales</taxon>
        <taxon>Pseudonocardiaceae</taxon>
        <taxon>Actinocrispum</taxon>
    </lineage>
</organism>
<keyword evidence="2 4" id="KW-0732">Signal</keyword>
<dbReference type="InterPro" id="IPR029058">
    <property type="entry name" value="AB_hydrolase_fold"/>
</dbReference>
<evidence type="ECO:0000256" key="3">
    <source>
        <dbReference type="ARBA" id="ARBA00022801"/>
    </source>
</evidence>
<dbReference type="Gene3D" id="3.40.50.1820">
    <property type="entry name" value="alpha/beta hydrolase"/>
    <property type="match status" value="1"/>
</dbReference>
<evidence type="ECO:0000313" key="7">
    <source>
        <dbReference type="Proteomes" id="UP000295680"/>
    </source>
</evidence>
<comment type="caution">
    <text evidence="6">The sequence shown here is derived from an EMBL/GenBank/DDBJ whole genome shotgun (WGS) entry which is preliminary data.</text>
</comment>
<feature type="signal peptide" evidence="4">
    <location>
        <begin position="1"/>
        <end position="25"/>
    </location>
</feature>
<dbReference type="RefSeq" id="WP_132110456.1">
    <property type="nucleotide sequence ID" value="NZ_SLWS01000001.1"/>
</dbReference>
<evidence type="ECO:0000256" key="1">
    <source>
        <dbReference type="ARBA" id="ARBA00010088"/>
    </source>
</evidence>
<dbReference type="EMBL" id="SLWS01000001">
    <property type="protein sequence ID" value="TCO64600.1"/>
    <property type="molecule type" value="Genomic_DNA"/>
</dbReference>
<dbReference type="OrthoDB" id="5519806at2"/>
<feature type="chain" id="PRO_5020720480" evidence="4">
    <location>
        <begin position="26"/>
        <end position="461"/>
    </location>
</feature>
<dbReference type="GO" id="GO:0016787">
    <property type="term" value="F:hydrolase activity"/>
    <property type="evidence" value="ECO:0007669"/>
    <property type="project" value="UniProtKB-KW"/>
</dbReference>
<dbReference type="PANTHER" id="PTHR43248:SF29">
    <property type="entry name" value="TRIPEPTIDYL AMINOPEPTIDASE"/>
    <property type="match status" value="1"/>
</dbReference>
<proteinExistence type="inferred from homology"/>
<evidence type="ECO:0000256" key="4">
    <source>
        <dbReference type="SAM" id="SignalP"/>
    </source>
</evidence>
<gene>
    <name evidence="6" type="ORF">EV192_101377</name>
</gene>
<accession>A0A4V2S8R0</accession>
<comment type="similarity">
    <text evidence="1">Belongs to the peptidase S33 family.</text>
</comment>
<dbReference type="InterPro" id="IPR013595">
    <property type="entry name" value="Pept_S33_TAP-like_C"/>
</dbReference>
<keyword evidence="3 6" id="KW-0378">Hydrolase</keyword>
<evidence type="ECO:0000313" key="6">
    <source>
        <dbReference type="EMBL" id="TCO64600.1"/>
    </source>
</evidence>
<evidence type="ECO:0000259" key="5">
    <source>
        <dbReference type="Pfam" id="PF08386"/>
    </source>
</evidence>